<keyword evidence="1" id="KW-1133">Transmembrane helix</keyword>
<keyword evidence="1" id="KW-0812">Transmembrane</keyword>
<keyword evidence="3" id="KW-1185">Reference proteome</keyword>
<accession>A0A6M2BL03</accession>
<sequence>MNTTPRRSSFGIEILLLIVLPAAVLIAGAFTATLAFRGGFTPLPEPAGFVVQAH</sequence>
<feature type="transmembrane region" description="Helical" evidence="1">
    <location>
        <begin position="12"/>
        <end position="36"/>
    </location>
</feature>
<gene>
    <name evidence="2" type="ORF">G7Y85_00300</name>
</gene>
<evidence type="ECO:0000313" key="3">
    <source>
        <dbReference type="Proteomes" id="UP000472676"/>
    </source>
</evidence>
<protein>
    <submittedName>
        <fullName evidence="2">Uncharacterized protein</fullName>
    </submittedName>
</protein>
<organism evidence="2 3">
    <name type="scientific">Solimonas terrae</name>
    <dbReference type="NCBI Taxonomy" id="1396819"/>
    <lineage>
        <taxon>Bacteria</taxon>
        <taxon>Pseudomonadati</taxon>
        <taxon>Pseudomonadota</taxon>
        <taxon>Gammaproteobacteria</taxon>
        <taxon>Nevskiales</taxon>
        <taxon>Nevskiaceae</taxon>
        <taxon>Solimonas</taxon>
    </lineage>
</organism>
<comment type="caution">
    <text evidence="2">The sequence shown here is derived from an EMBL/GenBank/DDBJ whole genome shotgun (WGS) entry which is preliminary data.</text>
</comment>
<dbReference type="Proteomes" id="UP000472676">
    <property type="component" value="Unassembled WGS sequence"/>
</dbReference>
<name>A0A6M2BL03_9GAMM</name>
<dbReference type="RefSeq" id="WP_166250621.1">
    <property type="nucleotide sequence ID" value="NZ_JAAMOW010000001.1"/>
</dbReference>
<keyword evidence="1" id="KW-0472">Membrane</keyword>
<evidence type="ECO:0000313" key="2">
    <source>
        <dbReference type="EMBL" id="NGY03194.1"/>
    </source>
</evidence>
<dbReference type="AlphaFoldDB" id="A0A6M2BL03"/>
<reference evidence="2 3" key="1">
    <citation type="journal article" date="2014" name="Int. J. Syst. Evol. Microbiol.">
        <title>Solimonas terrae sp. nov., isolated from soil.</title>
        <authorList>
            <person name="Kim S.J."/>
            <person name="Moon J.Y."/>
            <person name="Weon H.Y."/>
            <person name="Ahn J.H."/>
            <person name="Chen W.M."/>
            <person name="Kwon S.W."/>
        </authorList>
    </citation>
    <scope>NUCLEOTIDE SEQUENCE [LARGE SCALE GENOMIC DNA]</scope>
    <source>
        <strain evidence="2 3">KIS83-12</strain>
    </source>
</reference>
<proteinExistence type="predicted"/>
<dbReference type="EMBL" id="JAAMOW010000001">
    <property type="protein sequence ID" value="NGY03194.1"/>
    <property type="molecule type" value="Genomic_DNA"/>
</dbReference>
<evidence type="ECO:0000256" key="1">
    <source>
        <dbReference type="SAM" id="Phobius"/>
    </source>
</evidence>